<dbReference type="OrthoDB" id="536368at2759"/>
<dbReference type="InterPro" id="IPR019734">
    <property type="entry name" value="TPR_rpt"/>
</dbReference>
<evidence type="ECO:0000256" key="2">
    <source>
        <dbReference type="SAM" id="MobiDB-lite"/>
    </source>
</evidence>
<feature type="compositionally biased region" description="Basic and acidic residues" evidence="2">
    <location>
        <begin position="44"/>
        <end position="55"/>
    </location>
</feature>
<dbReference type="PROSITE" id="PS50005">
    <property type="entry name" value="TPR"/>
    <property type="match status" value="2"/>
</dbReference>
<dbReference type="KEGG" id="ota:OT_ostta01g05640"/>
<keyword evidence="1" id="KW-0802">TPR repeat</keyword>
<reference evidence="3 4" key="2">
    <citation type="journal article" date="2014" name="BMC Genomics">
        <title>An improved genome of the model marine alga Ostreococcus tauri unfolds by assessing Illumina de novo assemblies.</title>
        <authorList>
            <person name="Blanc-Mathieu R."/>
            <person name="Verhelst B."/>
            <person name="Derelle E."/>
            <person name="Rombauts S."/>
            <person name="Bouget F.Y."/>
            <person name="Carre I."/>
            <person name="Chateau A."/>
            <person name="Eyre-Walker A."/>
            <person name="Grimsley N."/>
            <person name="Moreau H."/>
            <person name="Piegu B."/>
            <person name="Rivals E."/>
            <person name="Schackwitz W."/>
            <person name="Van de Peer Y."/>
            <person name="Piganeau G."/>
        </authorList>
    </citation>
    <scope>NUCLEOTIDE SEQUENCE [LARGE SCALE GENOMIC DNA]</scope>
    <source>
        <strain evidence="4">OTTH 0595 / CCAP 157/2 / RCC745</strain>
    </source>
</reference>
<dbReference type="FunCoup" id="A0A090LYJ1">
    <property type="interactions" value="526"/>
</dbReference>
<feature type="region of interest" description="Disordered" evidence="2">
    <location>
        <begin position="1"/>
        <end position="55"/>
    </location>
</feature>
<dbReference type="SUPFAM" id="SSF48452">
    <property type="entry name" value="TPR-like"/>
    <property type="match status" value="1"/>
</dbReference>
<comment type="caution">
    <text evidence="3">The sequence shown here is derived from an EMBL/GenBank/DDBJ whole genome shotgun (WGS) entry which is preliminary data.</text>
</comment>
<dbReference type="Proteomes" id="UP000009170">
    <property type="component" value="Unassembled WGS sequence"/>
</dbReference>
<dbReference type="InterPro" id="IPR011990">
    <property type="entry name" value="TPR-like_helical_dom_sf"/>
</dbReference>
<dbReference type="Pfam" id="PF13432">
    <property type="entry name" value="TPR_16"/>
    <property type="match status" value="1"/>
</dbReference>
<feature type="repeat" description="TPR" evidence="1">
    <location>
        <begin position="218"/>
        <end position="251"/>
    </location>
</feature>
<dbReference type="InParanoid" id="A0A090LYJ1"/>
<proteinExistence type="predicted"/>
<evidence type="ECO:0000256" key="1">
    <source>
        <dbReference type="PROSITE-ProRule" id="PRU00339"/>
    </source>
</evidence>
<feature type="compositionally biased region" description="Basic residues" evidence="2">
    <location>
        <begin position="28"/>
        <end position="43"/>
    </location>
</feature>
<dbReference type="AlphaFoldDB" id="A0A090LYJ1"/>
<reference evidence="4" key="1">
    <citation type="journal article" date="2006" name="Proc. Natl. Acad. Sci. U.S.A.">
        <title>Genome analysis of the smallest free-living eukaryote Ostreococcus tauri unveils many unique features.</title>
        <authorList>
            <person name="Derelle E."/>
            <person name="Ferraz C."/>
            <person name="Rombauts S."/>
            <person name="Rouze P."/>
            <person name="Worden A.Z."/>
            <person name="Robbens S."/>
            <person name="Partensky F."/>
            <person name="Degroeve S."/>
            <person name="Echeynie S."/>
            <person name="Cooke R."/>
            <person name="Saeys Y."/>
            <person name="Wuyts J."/>
            <person name="Jabbari K."/>
            <person name="Bowler C."/>
            <person name="Panaud O."/>
            <person name="Piegu B."/>
            <person name="Ball S.G."/>
            <person name="Ral J.-P."/>
            <person name="Bouget F.-Y."/>
            <person name="Piganeau G."/>
            <person name="De Baets B."/>
            <person name="Picard A."/>
            <person name="Delseny M."/>
            <person name="Demaille J."/>
            <person name="Van de Peer Y."/>
            <person name="Moreau H."/>
        </authorList>
    </citation>
    <scope>NUCLEOTIDE SEQUENCE [LARGE SCALE GENOMIC DNA]</scope>
    <source>
        <strain evidence="4">OTTH 0595 / CCAP 157/2 / RCC745</strain>
    </source>
</reference>
<sequence length="413" mass="44517">MALAPWTSAVPSRGARVAPRATPEPGRGNRKKQNTGGRRAKKPQRQEFVEDEGRREREFADVARRVRAREAPVEDERAGAFVGANAGEFEAKLAELKAKKRDASGTFDEGVGGASFDMNAKVDFGGAKATPRGPMANRLADERAPVAKEDEEDGNQTLVRVVSFLAACALVVVFIPSDLTFNAPAGTQKGGLSDSVKEEVRKQAEAVEEALTAAPEDADKLRQAAQSWLALDDYPKALPFLERLVAIDPSNEENVSALAETWIADGQPSRAVEAYRGIIDAEVLGKGPSSAPSSSFLRGYLDALGKAGRNGLALEYAKTFSKKGWVDDVDSQLLQARVYSAWKGHGKEADQAFQEVVDAHPDDFRAHLAQGVFYRQVGKPDAAENSFRKAKSLAPADVQRVIKEVIAASKSQT</sequence>
<dbReference type="EMBL" id="CAID01000001">
    <property type="protein sequence ID" value="CEF96866.1"/>
    <property type="molecule type" value="Genomic_DNA"/>
</dbReference>
<dbReference type="RefSeq" id="XP_022838345.1">
    <property type="nucleotide sequence ID" value="XM_022985472.1"/>
</dbReference>
<organism evidence="3 4">
    <name type="scientific">Ostreococcus tauri</name>
    <name type="common">Marine green alga</name>
    <dbReference type="NCBI Taxonomy" id="70448"/>
    <lineage>
        <taxon>Eukaryota</taxon>
        <taxon>Viridiplantae</taxon>
        <taxon>Chlorophyta</taxon>
        <taxon>Mamiellophyceae</taxon>
        <taxon>Mamiellales</taxon>
        <taxon>Bathycoccaceae</taxon>
        <taxon>Ostreococcus</taxon>
    </lineage>
</organism>
<feature type="repeat" description="TPR" evidence="1">
    <location>
        <begin position="364"/>
        <end position="397"/>
    </location>
</feature>
<gene>
    <name evidence="3" type="ORF">OT_ostta01g05640</name>
</gene>
<protein>
    <submittedName>
        <fullName evidence="3">Tetratricopeptide repeat</fullName>
    </submittedName>
</protein>
<dbReference type="Gene3D" id="1.25.40.10">
    <property type="entry name" value="Tetratricopeptide repeat domain"/>
    <property type="match status" value="1"/>
</dbReference>
<keyword evidence="4" id="KW-1185">Reference proteome</keyword>
<dbReference type="STRING" id="70448.A0A090LYJ1"/>
<accession>A0A090LYJ1</accession>
<dbReference type="GeneID" id="9834885"/>
<evidence type="ECO:0000313" key="3">
    <source>
        <dbReference type="EMBL" id="CEF96866.1"/>
    </source>
</evidence>
<name>A0A090LYJ1_OSTTA</name>
<evidence type="ECO:0000313" key="4">
    <source>
        <dbReference type="Proteomes" id="UP000009170"/>
    </source>
</evidence>
<dbReference type="SMART" id="SM00028">
    <property type="entry name" value="TPR"/>
    <property type="match status" value="2"/>
</dbReference>
<dbReference type="Pfam" id="PF14559">
    <property type="entry name" value="TPR_19"/>
    <property type="match status" value="1"/>
</dbReference>